<reference evidence="1 2" key="1">
    <citation type="journal article" date="2019" name="Sci. Rep.">
        <title>Orb-weaving spider Araneus ventricosus genome elucidates the spidroin gene catalogue.</title>
        <authorList>
            <person name="Kono N."/>
            <person name="Nakamura H."/>
            <person name="Ohtoshi R."/>
            <person name="Moran D.A.P."/>
            <person name="Shinohara A."/>
            <person name="Yoshida Y."/>
            <person name="Fujiwara M."/>
            <person name="Mori M."/>
            <person name="Tomita M."/>
            <person name="Arakawa K."/>
        </authorList>
    </citation>
    <scope>NUCLEOTIDE SEQUENCE [LARGE SCALE GENOMIC DNA]</scope>
</reference>
<accession>A0A4Y2BZT8</accession>
<proteinExistence type="predicted"/>
<dbReference type="AlphaFoldDB" id="A0A4Y2BZT8"/>
<evidence type="ECO:0000313" key="1">
    <source>
        <dbReference type="EMBL" id="GBL97751.1"/>
    </source>
</evidence>
<organism evidence="1 2">
    <name type="scientific">Araneus ventricosus</name>
    <name type="common">Orbweaver spider</name>
    <name type="synonym">Epeira ventricosa</name>
    <dbReference type="NCBI Taxonomy" id="182803"/>
    <lineage>
        <taxon>Eukaryota</taxon>
        <taxon>Metazoa</taxon>
        <taxon>Ecdysozoa</taxon>
        <taxon>Arthropoda</taxon>
        <taxon>Chelicerata</taxon>
        <taxon>Arachnida</taxon>
        <taxon>Araneae</taxon>
        <taxon>Araneomorphae</taxon>
        <taxon>Entelegynae</taxon>
        <taxon>Araneoidea</taxon>
        <taxon>Araneidae</taxon>
        <taxon>Araneus</taxon>
    </lineage>
</organism>
<protein>
    <submittedName>
        <fullName evidence="1">Uncharacterized protein</fullName>
    </submittedName>
</protein>
<name>A0A4Y2BZT8_ARAVE</name>
<gene>
    <name evidence="1" type="ORF">AVEN_86311_1</name>
</gene>
<comment type="caution">
    <text evidence="1">The sequence shown here is derived from an EMBL/GenBank/DDBJ whole genome shotgun (WGS) entry which is preliminary data.</text>
</comment>
<sequence length="72" mass="8080">MYLKNDLRDSSVTEVGVLTAMAQHLPKEHFISLEEKTHSSITIPVYRSENPLTYPVTSYSSTRGAPKEDALQ</sequence>
<dbReference type="Proteomes" id="UP000499080">
    <property type="component" value="Unassembled WGS sequence"/>
</dbReference>
<feature type="non-terminal residue" evidence="1">
    <location>
        <position position="72"/>
    </location>
</feature>
<evidence type="ECO:0000313" key="2">
    <source>
        <dbReference type="Proteomes" id="UP000499080"/>
    </source>
</evidence>
<keyword evidence="2" id="KW-1185">Reference proteome</keyword>
<dbReference type="EMBL" id="BGPR01085021">
    <property type="protein sequence ID" value="GBL97751.1"/>
    <property type="molecule type" value="Genomic_DNA"/>
</dbReference>